<dbReference type="PANTHER" id="PTHR33133">
    <property type="entry name" value="OS08G0107100 PROTEIN-RELATED"/>
    <property type="match status" value="1"/>
</dbReference>
<organism evidence="4 5">
    <name type="scientific">Pseudokineococcus basanitobsidens</name>
    <dbReference type="NCBI Taxonomy" id="1926649"/>
    <lineage>
        <taxon>Bacteria</taxon>
        <taxon>Bacillati</taxon>
        <taxon>Actinomycetota</taxon>
        <taxon>Actinomycetes</taxon>
        <taxon>Kineosporiales</taxon>
        <taxon>Kineosporiaceae</taxon>
        <taxon>Pseudokineococcus</taxon>
    </lineage>
</organism>
<keyword evidence="2" id="KW-1133">Transmembrane helix</keyword>
<feature type="region of interest" description="Disordered" evidence="1">
    <location>
        <begin position="1"/>
        <end position="67"/>
    </location>
</feature>
<evidence type="ECO:0000256" key="1">
    <source>
        <dbReference type="SAM" id="MobiDB-lite"/>
    </source>
</evidence>
<gene>
    <name evidence="4" type="ORF">WDZ17_12700</name>
</gene>
<accession>A0ABU8RM42</accession>
<feature type="transmembrane region" description="Helical" evidence="2">
    <location>
        <begin position="157"/>
        <end position="175"/>
    </location>
</feature>
<feature type="transmembrane region" description="Helical" evidence="2">
    <location>
        <begin position="196"/>
        <end position="225"/>
    </location>
</feature>
<dbReference type="RefSeq" id="WP_339575535.1">
    <property type="nucleotide sequence ID" value="NZ_JBBIAA010000017.1"/>
</dbReference>
<dbReference type="EMBL" id="JBBIAA010000017">
    <property type="protein sequence ID" value="MEJ5946151.1"/>
    <property type="molecule type" value="Genomic_DNA"/>
</dbReference>
<protein>
    <submittedName>
        <fullName evidence="4">Glycerophosphoryl diester phosphodiesterase membrane domain-containing protein</fullName>
    </submittedName>
</protein>
<evidence type="ECO:0000313" key="4">
    <source>
        <dbReference type="EMBL" id="MEJ5946151.1"/>
    </source>
</evidence>
<keyword evidence="5" id="KW-1185">Reference proteome</keyword>
<dbReference type="PANTHER" id="PTHR33133:SF1">
    <property type="entry name" value="EXPRESSED PROTEIN-RELATED"/>
    <property type="match status" value="1"/>
</dbReference>
<feature type="transmembrane region" description="Helical" evidence="2">
    <location>
        <begin position="331"/>
        <end position="356"/>
    </location>
</feature>
<sequence length="378" mass="37633">MSQDQGWAAPGRPEGPRGSDGGGQEPSGAPPWSAGPPADGGPAVGGSSAGAGWGPPPGAGPAWSAPQRPGIVPLRPLGVFELFEGGFRAISANPKVMLGVSAVVFGGVAVLSLLLTPLFGGAVAGFFNDTLAGAGAGQGDVAFTATSFTGADPVTTIVSFLATTALTGLLVLSVSGSVVGREIRGGELWHRVKGRLLALVGLSLLQGLLLGLVVLAPVAVGALAFLSGSDGAGAAGLVVGLLAGVVLTVWLYVRWAFAAVVLLLERRRVVDSLRRSSSLVRGTWWRVLGVLLLTTVVAGLAQAVLVGPAALISGVVGALGAGAGPSAVATLVTLLFSTVASILVVPFVSAVTALLYTDLRIRQEGLDVELARAAEASP</sequence>
<evidence type="ECO:0000313" key="5">
    <source>
        <dbReference type="Proteomes" id="UP001387100"/>
    </source>
</evidence>
<reference evidence="4 5" key="1">
    <citation type="journal article" date="2017" name="Int. J. Syst. Evol. Microbiol.">
        <title>Pseudokineococcus basanitobsidens sp. nov., isolated from volcanic rock.</title>
        <authorList>
            <person name="Lee D.W."/>
            <person name="Park M.Y."/>
            <person name="Kim J.J."/>
            <person name="Kim B.S."/>
        </authorList>
    </citation>
    <scope>NUCLEOTIDE SEQUENCE [LARGE SCALE GENOMIC DNA]</scope>
    <source>
        <strain evidence="4 5">DSM 103726</strain>
    </source>
</reference>
<keyword evidence="2" id="KW-0472">Membrane</keyword>
<name>A0ABU8RM42_9ACTN</name>
<feature type="transmembrane region" description="Helical" evidence="2">
    <location>
        <begin position="285"/>
        <end position="311"/>
    </location>
</feature>
<dbReference type="Pfam" id="PF25231">
    <property type="entry name" value="DUF7847"/>
    <property type="match status" value="1"/>
</dbReference>
<evidence type="ECO:0000256" key="2">
    <source>
        <dbReference type="SAM" id="Phobius"/>
    </source>
</evidence>
<feature type="compositionally biased region" description="Gly residues" evidence="1">
    <location>
        <begin position="42"/>
        <end position="53"/>
    </location>
</feature>
<comment type="caution">
    <text evidence="4">The sequence shown here is derived from an EMBL/GenBank/DDBJ whole genome shotgun (WGS) entry which is preliminary data.</text>
</comment>
<feature type="domain" description="DUF7847" evidence="3">
    <location>
        <begin position="81"/>
        <end position="359"/>
    </location>
</feature>
<feature type="transmembrane region" description="Helical" evidence="2">
    <location>
        <begin position="237"/>
        <end position="264"/>
    </location>
</feature>
<feature type="transmembrane region" description="Helical" evidence="2">
    <location>
        <begin position="96"/>
        <end position="119"/>
    </location>
</feature>
<evidence type="ECO:0000259" key="3">
    <source>
        <dbReference type="Pfam" id="PF25231"/>
    </source>
</evidence>
<keyword evidence="2" id="KW-0812">Transmembrane</keyword>
<proteinExistence type="predicted"/>
<dbReference type="Proteomes" id="UP001387100">
    <property type="component" value="Unassembled WGS sequence"/>
</dbReference>
<feature type="compositionally biased region" description="Low complexity" evidence="1">
    <location>
        <begin position="26"/>
        <end position="41"/>
    </location>
</feature>
<dbReference type="InterPro" id="IPR057169">
    <property type="entry name" value="DUF7847"/>
</dbReference>